<evidence type="ECO:0000313" key="2">
    <source>
        <dbReference type="EMBL" id="CTQ42245.1"/>
    </source>
</evidence>
<dbReference type="InterPro" id="IPR012924">
    <property type="entry name" value="TfuA_core"/>
</dbReference>
<reference evidence="3" key="1">
    <citation type="submission" date="2015-07" db="EMBL/GenBank/DDBJ databases">
        <authorList>
            <person name="Rodrigo-Torres Lidia"/>
            <person name="Arahal R.David."/>
        </authorList>
    </citation>
    <scope>NUCLEOTIDE SEQUENCE [LARGE SCALE GENOMIC DNA]</scope>
    <source>
        <strain evidence="3">CECT 4801</strain>
    </source>
</reference>
<dbReference type="STRING" id="187304.B0E33_26745"/>
<dbReference type="Proteomes" id="UP000048926">
    <property type="component" value="Unassembled WGS sequence"/>
</dbReference>
<feature type="domain" description="TfuA-like core" evidence="1">
    <location>
        <begin position="49"/>
        <end position="168"/>
    </location>
</feature>
<accession>A0A0M6XWM6</accession>
<name>A0A0M6XWM6_9HYPH</name>
<organism evidence="2 3">
    <name type="scientific">Roseibium aggregatum</name>
    <dbReference type="NCBI Taxonomy" id="187304"/>
    <lineage>
        <taxon>Bacteria</taxon>
        <taxon>Pseudomonadati</taxon>
        <taxon>Pseudomonadota</taxon>
        <taxon>Alphaproteobacteria</taxon>
        <taxon>Hyphomicrobiales</taxon>
        <taxon>Stappiaceae</taxon>
        <taxon>Roseibium</taxon>
    </lineage>
</organism>
<gene>
    <name evidence="2" type="ORF">LAL4801_00670</name>
</gene>
<dbReference type="EMBL" id="CXST01000001">
    <property type="protein sequence ID" value="CTQ42245.1"/>
    <property type="molecule type" value="Genomic_DNA"/>
</dbReference>
<evidence type="ECO:0000313" key="3">
    <source>
        <dbReference type="Proteomes" id="UP000048926"/>
    </source>
</evidence>
<evidence type="ECO:0000259" key="1">
    <source>
        <dbReference type="Pfam" id="PF07812"/>
    </source>
</evidence>
<dbReference type="AlphaFoldDB" id="A0A0M6XWM6"/>
<protein>
    <recommendedName>
        <fullName evidence="1">TfuA-like core domain-containing protein</fullName>
    </recommendedName>
</protein>
<keyword evidence="3" id="KW-1185">Reference proteome</keyword>
<proteinExistence type="predicted"/>
<sequence length="242" mass="26129">MLKPVVFAGPSVHGLAGDLFDDLDVFPPAARGDILRAVGQGRRVIGLIDGYFNSTPSVWHKEILFALQEGCRVYGAASMGALRAAECFPFGMVGIGAIFADYQAGRRQSDADVAVSHAPAELGYCPLTLALVDAEATLSAALKGGFIAESAHDALLNAATGLHFSTRTWVRVLSETGLSEAESAHFLKCLPEFEQSLKRQDAQKLLTNLKENIEIETHDGQDSWKIQNTLFLKSLEKEVLGR</sequence>
<dbReference type="Pfam" id="PF07812">
    <property type="entry name" value="TfuA"/>
    <property type="match status" value="1"/>
</dbReference>